<dbReference type="PROSITE" id="PS00198">
    <property type="entry name" value="4FE4S_FER_1"/>
    <property type="match status" value="2"/>
</dbReference>
<dbReference type="SFLD" id="SFLDS00029">
    <property type="entry name" value="Radical_SAM"/>
    <property type="match status" value="1"/>
</dbReference>
<evidence type="ECO:0000256" key="2">
    <source>
        <dbReference type="ARBA" id="ARBA00009777"/>
    </source>
</evidence>
<feature type="domain" description="4Fe-4S ferredoxin-type" evidence="10">
    <location>
        <begin position="64"/>
        <end position="93"/>
    </location>
</feature>
<dbReference type="PROSITE" id="PS51379">
    <property type="entry name" value="4FE4S_FER_2"/>
    <property type="match status" value="2"/>
</dbReference>
<dbReference type="Pfam" id="PF00037">
    <property type="entry name" value="Fer4"/>
    <property type="match status" value="1"/>
</dbReference>
<dbReference type="InterPro" id="IPR058240">
    <property type="entry name" value="rSAM_sf"/>
</dbReference>
<dbReference type="InterPro" id="IPR017900">
    <property type="entry name" value="4Fe4S_Fe_S_CS"/>
</dbReference>
<dbReference type="CDD" id="cd01335">
    <property type="entry name" value="Radical_SAM"/>
    <property type="match status" value="1"/>
</dbReference>
<dbReference type="Proteomes" id="UP000187338">
    <property type="component" value="Unassembled WGS sequence"/>
</dbReference>
<reference evidence="13" key="1">
    <citation type="submission" date="2016-12" db="EMBL/GenBank/DDBJ databases">
        <title>Draft Genome Sequences od Carboxydothermus pertinax and islandicus, Hydrogenogenic Carboxydotrophic Bacteria.</title>
        <authorList>
            <person name="Fukuyama Y."/>
            <person name="Ohmae K."/>
            <person name="Yoneda Y."/>
            <person name="Yoshida T."/>
            <person name="Sako Y."/>
        </authorList>
    </citation>
    <scope>NUCLEOTIDE SEQUENCE [LARGE SCALE GENOMIC DNA]</scope>
    <source>
        <strain evidence="13">SET</strain>
    </source>
</reference>
<keyword evidence="7" id="KW-0408">Iron</keyword>
<dbReference type="PANTHER" id="PTHR30352">
    <property type="entry name" value="PYRUVATE FORMATE-LYASE-ACTIVATING ENZYME"/>
    <property type="match status" value="1"/>
</dbReference>
<evidence type="ECO:0000256" key="8">
    <source>
        <dbReference type="ARBA" id="ARBA00023014"/>
    </source>
</evidence>
<evidence type="ECO:0000313" key="12">
    <source>
        <dbReference type="EMBL" id="GAV24568.1"/>
    </source>
</evidence>
<evidence type="ECO:0000259" key="10">
    <source>
        <dbReference type="PROSITE" id="PS51379"/>
    </source>
</evidence>
<gene>
    <name evidence="12" type="ORF">ciss_05010</name>
</gene>
<dbReference type="RefSeq" id="WP_075864768.1">
    <property type="nucleotide sequence ID" value="NZ_BDJL01000010.1"/>
</dbReference>
<dbReference type="SUPFAM" id="SSF102114">
    <property type="entry name" value="Radical SAM enzymes"/>
    <property type="match status" value="1"/>
</dbReference>
<keyword evidence="13" id="KW-1185">Reference proteome</keyword>
<dbReference type="STRING" id="661089.ciss_05010"/>
<keyword evidence="6" id="KW-0560">Oxidoreductase</keyword>
<sequence>MKGVINKIIEVSFIDGPGSRMAIFLQGCNLDCLYCHNPETKKYCRNCGACVEQCPAGALTNLDGKVTWDNAICQGCDRCLEVCPHSSTPKTTLWKAGDLVAYILENEVFLDGVTFSGGECTLQADFILEVSKKLKEKSNLTVFVDTNCFLEEEKFLNLCQNIDGVMADLKAFDPVLHRKLTGVPNELIFKNFKTASRLGVLFEVRTVLVPGLNDHPLEVKNIARFVADLNSYTLLKLIPFRNFGVKSYLKDVPSLPEEKFFELFEVATGILGSRVYGKYIK</sequence>
<dbReference type="InterPro" id="IPR007197">
    <property type="entry name" value="rSAM"/>
</dbReference>
<dbReference type="SUPFAM" id="SSF54862">
    <property type="entry name" value="4Fe-4S ferredoxins"/>
    <property type="match status" value="1"/>
</dbReference>
<accession>A0A1L8D092</accession>
<keyword evidence="8" id="KW-0411">Iron-sulfur</keyword>
<dbReference type="Gene3D" id="3.20.20.70">
    <property type="entry name" value="Aldolase class I"/>
    <property type="match status" value="1"/>
</dbReference>
<dbReference type="InterPro" id="IPR001989">
    <property type="entry name" value="Radical_activat_CS"/>
</dbReference>
<keyword evidence="5" id="KW-0479">Metal-binding</keyword>
<dbReference type="InterPro" id="IPR017896">
    <property type="entry name" value="4Fe4S_Fe-S-bd"/>
</dbReference>
<dbReference type="InterPro" id="IPR040074">
    <property type="entry name" value="BssD/PflA/YjjW"/>
</dbReference>
<dbReference type="SFLD" id="SFLDF00392">
    <property type="entry name" value="YjjI_activase"/>
    <property type="match status" value="1"/>
</dbReference>
<dbReference type="PANTHER" id="PTHR30352:SF13">
    <property type="entry name" value="GLYCYL-RADICAL ENZYME ACTIVATING ENZYME YJJW-RELATED"/>
    <property type="match status" value="1"/>
</dbReference>
<feature type="domain" description="Radical SAM core" evidence="11">
    <location>
        <begin position="14"/>
        <end position="274"/>
    </location>
</feature>
<evidence type="ECO:0000256" key="6">
    <source>
        <dbReference type="ARBA" id="ARBA00023002"/>
    </source>
</evidence>
<evidence type="ECO:0000256" key="1">
    <source>
        <dbReference type="ARBA" id="ARBA00001966"/>
    </source>
</evidence>
<comment type="caution">
    <text evidence="12">The sequence shown here is derived from an EMBL/GenBank/DDBJ whole genome shotgun (WGS) entry which is preliminary data.</text>
</comment>
<keyword evidence="4" id="KW-0949">S-adenosyl-L-methionine</keyword>
<evidence type="ECO:0000256" key="7">
    <source>
        <dbReference type="ARBA" id="ARBA00023004"/>
    </source>
</evidence>
<evidence type="ECO:0000313" key="13">
    <source>
        <dbReference type="Proteomes" id="UP000187338"/>
    </source>
</evidence>
<organism evidence="12 13">
    <name type="scientific">Carboxydothermus islandicus</name>
    <dbReference type="NCBI Taxonomy" id="661089"/>
    <lineage>
        <taxon>Bacteria</taxon>
        <taxon>Bacillati</taxon>
        <taxon>Bacillota</taxon>
        <taxon>Clostridia</taxon>
        <taxon>Thermoanaerobacterales</taxon>
        <taxon>Thermoanaerobacteraceae</taxon>
        <taxon>Carboxydothermus</taxon>
    </lineage>
</organism>
<dbReference type="Gene3D" id="3.30.70.20">
    <property type="match status" value="1"/>
</dbReference>
<dbReference type="OrthoDB" id="9782387at2"/>
<dbReference type="PROSITE" id="PS01087">
    <property type="entry name" value="RADICAL_ACTIVATING"/>
    <property type="match status" value="1"/>
</dbReference>
<feature type="domain" description="4Fe-4S ferredoxin-type" evidence="10">
    <location>
        <begin position="32"/>
        <end position="60"/>
    </location>
</feature>
<dbReference type="PIRSF" id="PIRSF000371">
    <property type="entry name" value="PFL_act_enz"/>
    <property type="match status" value="1"/>
</dbReference>
<dbReference type="Pfam" id="PF04055">
    <property type="entry name" value="Radical_SAM"/>
    <property type="match status" value="1"/>
</dbReference>
<comment type="cofactor">
    <cofactor evidence="1">
        <name>[4Fe-4S] cluster</name>
        <dbReference type="ChEBI" id="CHEBI:49883"/>
    </cofactor>
</comment>
<dbReference type="InterPro" id="IPR013785">
    <property type="entry name" value="Aldolase_TIM"/>
</dbReference>
<dbReference type="GO" id="GO:0016491">
    <property type="term" value="F:oxidoreductase activity"/>
    <property type="evidence" value="ECO:0007669"/>
    <property type="project" value="UniProtKB-KW"/>
</dbReference>
<dbReference type="PROSITE" id="PS51918">
    <property type="entry name" value="RADICAL_SAM"/>
    <property type="match status" value="1"/>
</dbReference>
<evidence type="ECO:0000256" key="9">
    <source>
        <dbReference type="ARBA" id="ARBA00047365"/>
    </source>
</evidence>
<proteinExistence type="inferred from homology"/>
<evidence type="ECO:0000256" key="3">
    <source>
        <dbReference type="ARBA" id="ARBA00022485"/>
    </source>
</evidence>
<dbReference type="GO" id="GO:0046872">
    <property type="term" value="F:metal ion binding"/>
    <property type="evidence" value="ECO:0007669"/>
    <property type="project" value="UniProtKB-KW"/>
</dbReference>
<evidence type="ECO:0000256" key="5">
    <source>
        <dbReference type="ARBA" id="ARBA00022723"/>
    </source>
</evidence>
<name>A0A1L8D092_9THEO</name>
<comment type="catalytic activity">
    <reaction evidence="9">
        <text>glycyl-[protein] + reduced [flavodoxin] + S-adenosyl-L-methionine = glycin-2-yl radical-[protein] + semiquinone [flavodoxin] + 5'-deoxyadenosine + L-methionine + H(+)</text>
        <dbReference type="Rhea" id="RHEA:61976"/>
        <dbReference type="Rhea" id="RHEA-COMP:10622"/>
        <dbReference type="Rhea" id="RHEA-COMP:14480"/>
        <dbReference type="Rhea" id="RHEA-COMP:15993"/>
        <dbReference type="Rhea" id="RHEA-COMP:15994"/>
        <dbReference type="ChEBI" id="CHEBI:15378"/>
        <dbReference type="ChEBI" id="CHEBI:17319"/>
        <dbReference type="ChEBI" id="CHEBI:29947"/>
        <dbReference type="ChEBI" id="CHEBI:32722"/>
        <dbReference type="ChEBI" id="CHEBI:57618"/>
        <dbReference type="ChEBI" id="CHEBI:57844"/>
        <dbReference type="ChEBI" id="CHEBI:59789"/>
        <dbReference type="ChEBI" id="CHEBI:140311"/>
    </reaction>
</comment>
<evidence type="ECO:0000256" key="4">
    <source>
        <dbReference type="ARBA" id="ARBA00022691"/>
    </source>
</evidence>
<dbReference type="AlphaFoldDB" id="A0A1L8D092"/>
<dbReference type="GO" id="GO:0051539">
    <property type="term" value="F:4 iron, 4 sulfur cluster binding"/>
    <property type="evidence" value="ECO:0007669"/>
    <property type="project" value="UniProtKB-KW"/>
</dbReference>
<dbReference type="SFLD" id="SFLDG01118">
    <property type="entry name" value="activating_enzymes__group_2"/>
    <property type="match status" value="1"/>
</dbReference>
<dbReference type="NCBIfam" id="TIGR04041">
    <property type="entry name" value="activase_YjjW"/>
    <property type="match status" value="1"/>
</dbReference>
<dbReference type="InterPro" id="IPR034457">
    <property type="entry name" value="Organic_radical-activating"/>
</dbReference>
<dbReference type="EMBL" id="BDJL01000010">
    <property type="protein sequence ID" value="GAV24568.1"/>
    <property type="molecule type" value="Genomic_DNA"/>
</dbReference>
<dbReference type="InterPro" id="IPR023912">
    <property type="entry name" value="YjjW_bact"/>
</dbReference>
<evidence type="ECO:0000259" key="11">
    <source>
        <dbReference type="PROSITE" id="PS51918"/>
    </source>
</evidence>
<dbReference type="InterPro" id="IPR012839">
    <property type="entry name" value="Organic_radical_activase"/>
</dbReference>
<comment type="similarity">
    <text evidence="2">Belongs to the organic radical-activating enzymes family.</text>
</comment>
<keyword evidence="3" id="KW-0004">4Fe-4S</keyword>
<protein>
    <submittedName>
        <fullName evidence="12">Glycine radical enzyme activase</fullName>
    </submittedName>
</protein>
<dbReference type="SFLD" id="SFLDG01066">
    <property type="entry name" value="organic_radical-activating_enz"/>
    <property type="match status" value="1"/>
</dbReference>